<evidence type="ECO:0000256" key="1">
    <source>
        <dbReference type="ARBA" id="ARBA00007065"/>
    </source>
</evidence>
<dbReference type="Pfam" id="PF14953">
    <property type="entry name" value="DUF4504"/>
    <property type="match status" value="1"/>
</dbReference>
<dbReference type="AlphaFoldDB" id="A0A8C5LX87"/>
<keyword evidence="3" id="KW-1185">Reference proteome</keyword>
<evidence type="ECO:0000313" key="2">
    <source>
        <dbReference type="Ensembl" id="ENSLLEP00000003863.1"/>
    </source>
</evidence>
<dbReference type="InterPro" id="IPR027850">
    <property type="entry name" value="DUF4504"/>
</dbReference>
<name>A0A8C5LX87_9ANUR</name>
<proteinExistence type="inferred from homology"/>
<reference evidence="2" key="2">
    <citation type="submission" date="2025-09" db="UniProtKB">
        <authorList>
            <consortium name="Ensembl"/>
        </authorList>
    </citation>
    <scope>IDENTIFICATION</scope>
</reference>
<dbReference type="OrthoDB" id="10056365at2759"/>
<dbReference type="Proteomes" id="UP000694569">
    <property type="component" value="Unplaced"/>
</dbReference>
<dbReference type="Ensembl" id="ENSLLET00000004045.1">
    <property type="protein sequence ID" value="ENSLLEP00000003863.1"/>
    <property type="gene ID" value="ENSLLEG00000002485.1"/>
</dbReference>
<protein>
    <submittedName>
        <fullName evidence="2">Chromosome 1 open reading frame 74</fullName>
    </submittedName>
</protein>
<dbReference type="PANTHER" id="PTHR31366">
    <property type="entry name" value="UPF0739 PROTEIN C1ORF74"/>
    <property type="match status" value="1"/>
</dbReference>
<dbReference type="PANTHER" id="PTHR31366:SF2">
    <property type="entry name" value="UPF0739 PROTEIN C1ORF74"/>
    <property type="match status" value="1"/>
</dbReference>
<gene>
    <name evidence="2" type="primary">C1orf74</name>
</gene>
<evidence type="ECO:0000313" key="3">
    <source>
        <dbReference type="Proteomes" id="UP000694569"/>
    </source>
</evidence>
<organism evidence="2 3">
    <name type="scientific">Leptobrachium leishanense</name>
    <name type="common">Leishan spiny toad</name>
    <dbReference type="NCBI Taxonomy" id="445787"/>
    <lineage>
        <taxon>Eukaryota</taxon>
        <taxon>Metazoa</taxon>
        <taxon>Chordata</taxon>
        <taxon>Craniata</taxon>
        <taxon>Vertebrata</taxon>
        <taxon>Euteleostomi</taxon>
        <taxon>Amphibia</taxon>
        <taxon>Batrachia</taxon>
        <taxon>Anura</taxon>
        <taxon>Pelobatoidea</taxon>
        <taxon>Megophryidae</taxon>
        <taxon>Leptobrachium</taxon>
    </lineage>
</organism>
<dbReference type="GeneTree" id="ENSGT00390000002240"/>
<comment type="similarity">
    <text evidence="1">Belongs to the UPF0739 family.</text>
</comment>
<reference evidence="2" key="1">
    <citation type="submission" date="2025-08" db="UniProtKB">
        <authorList>
            <consortium name="Ensembl"/>
        </authorList>
    </citation>
    <scope>IDENTIFICATION</scope>
</reference>
<sequence length="264" mass="29643">MASIILKLHSVCIRHLKVRKRRSWSQATSLNVAAELLAVECGLKPCFLYDYSAVSACQIQSYLTELQHMGFLKEHLHVLNISDNVLIINVARTILHFNTLLQSEDLHVIDVSSSLGHPVMLAPCNVLEIQSQITQILNHLTSYKNEPPRTVSVGDIGSPEWNLCTTFGFLLHFPAVYWFDTSNGFENCLSMTPLRHYTIRAACPTVGLAKAQIYSFSVPESVSGPLQKHLLEWAEKLRQMFLGQHNFSDLDITVDTVILKAVTL</sequence>
<accession>A0A8C5LX87</accession>